<dbReference type="RefSeq" id="WP_073137816.1">
    <property type="nucleotide sequence ID" value="NZ_FQWQ01000003.1"/>
</dbReference>
<dbReference type="SUPFAM" id="SSF46689">
    <property type="entry name" value="Homeodomain-like"/>
    <property type="match status" value="1"/>
</dbReference>
<organism evidence="6 7">
    <name type="scientific">Chryseolinea serpens</name>
    <dbReference type="NCBI Taxonomy" id="947013"/>
    <lineage>
        <taxon>Bacteria</taxon>
        <taxon>Pseudomonadati</taxon>
        <taxon>Bacteroidota</taxon>
        <taxon>Cytophagia</taxon>
        <taxon>Cytophagales</taxon>
        <taxon>Fulvivirgaceae</taxon>
        <taxon>Chryseolinea</taxon>
    </lineage>
</organism>
<dbReference type="Pfam" id="PF16925">
    <property type="entry name" value="TetR_C_13"/>
    <property type="match status" value="1"/>
</dbReference>
<keyword evidence="1" id="KW-0805">Transcription regulation</keyword>
<dbReference type="SUPFAM" id="SSF48498">
    <property type="entry name" value="Tetracyclin repressor-like, C-terminal domain"/>
    <property type="match status" value="1"/>
</dbReference>
<dbReference type="InterPro" id="IPR009057">
    <property type="entry name" value="Homeodomain-like_sf"/>
</dbReference>
<sequence length="195" mass="21267">MSKAERTKAFIIEKTAPVFNTKGYAGTSMADLSEATGLTKGSIYGNFSNKDEVALAAFDHNFQKVQNIVKAEMAKRTGVLDQLMAYVSVYEGFEKYPFPLGGCPILNTATESDDTHPELRKKVAGAILSWKNSLVSLLEKGIKTKEIRATVDAEQTAIAIIALIEGGIMIAKVTGKINYRKAVMQSVEKMIRGLK</sequence>
<dbReference type="EMBL" id="FQWQ01000003">
    <property type="protein sequence ID" value="SHH51501.1"/>
    <property type="molecule type" value="Genomic_DNA"/>
</dbReference>
<reference evidence="6 7" key="1">
    <citation type="submission" date="2016-11" db="EMBL/GenBank/DDBJ databases">
        <authorList>
            <person name="Jaros S."/>
            <person name="Januszkiewicz K."/>
            <person name="Wedrychowicz H."/>
        </authorList>
    </citation>
    <scope>NUCLEOTIDE SEQUENCE [LARGE SCALE GENOMIC DNA]</scope>
    <source>
        <strain evidence="6 7">DSM 24574</strain>
    </source>
</reference>
<dbReference type="PANTHER" id="PTHR47506">
    <property type="entry name" value="TRANSCRIPTIONAL REGULATORY PROTEIN"/>
    <property type="match status" value="1"/>
</dbReference>
<dbReference type="Proteomes" id="UP000184212">
    <property type="component" value="Unassembled WGS sequence"/>
</dbReference>
<evidence type="ECO:0000256" key="1">
    <source>
        <dbReference type="ARBA" id="ARBA00023015"/>
    </source>
</evidence>
<evidence type="ECO:0000256" key="2">
    <source>
        <dbReference type="ARBA" id="ARBA00023125"/>
    </source>
</evidence>
<feature type="DNA-binding region" description="H-T-H motif" evidence="4">
    <location>
        <begin position="28"/>
        <end position="47"/>
    </location>
</feature>
<dbReference type="PROSITE" id="PS50977">
    <property type="entry name" value="HTH_TETR_2"/>
    <property type="match status" value="1"/>
</dbReference>
<feature type="domain" description="HTH tetR-type" evidence="5">
    <location>
        <begin position="5"/>
        <end position="65"/>
    </location>
</feature>
<keyword evidence="3" id="KW-0804">Transcription</keyword>
<dbReference type="AlphaFoldDB" id="A0A1M5TLF7"/>
<protein>
    <submittedName>
        <fullName evidence="6">Transcriptional regulator, TetR family</fullName>
    </submittedName>
</protein>
<dbReference type="InterPro" id="IPR011075">
    <property type="entry name" value="TetR_C"/>
</dbReference>
<keyword evidence="7" id="KW-1185">Reference proteome</keyword>
<evidence type="ECO:0000313" key="7">
    <source>
        <dbReference type="Proteomes" id="UP000184212"/>
    </source>
</evidence>
<dbReference type="PRINTS" id="PR00455">
    <property type="entry name" value="HTHTETR"/>
</dbReference>
<evidence type="ECO:0000256" key="4">
    <source>
        <dbReference type="PROSITE-ProRule" id="PRU00335"/>
    </source>
</evidence>
<name>A0A1M5TLF7_9BACT</name>
<keyword evidence="2 4" id="KW-0238">DNA-binding</keyword>
<dbReference type="Pfam" id="PF00440">
    <property type="entry name" value="TetR_N"/>
    <property type="match status" value="1"/>
</dbReference>
<evidence type="ECO:0000256" key="3">
    <source>
        <dbReference type="ARBA" id="ARBA00023163"/>
    </source>
</evidence>
<dbReference type="InterPro" id="IPR001647">
    <property type="entry name" value="HTH_TetR"/>
</dbReference>
<dbReference type="OrthoDB" id="9798857at2"/>
<accession>A0A1M5TLF7</accession>
<evidence type="ECO:0000313" key="6">
    <source>
        <dbReference type="EMBL" id="SHH51501.1"/>
    </source>
</evidence>
<gene>
    <name evidence="6" type="ORF">SAMN04488109_4147</name>
</gene>
<dbReference type="GO" id="GO:0003677">
    <property type="term" value="F:DNA binding"/>
    <property type="evidence" value="ECO:0007669"/>
    <property type="project" value="UniProtKB-UniRule"/>
</dbReference>
<proteinExistence type="predicted"/>
<evidence type="ECO:0000259" key="5">
    <source>
        <dbReference type="PROSITE" id="PS50977"/>
    </source>
</evidence>
<dbReference type="Gene3D" id="1.10.357.10">
    <property type="entry name" value="Tetracycline Repressor, domain 2"/>
    <property type="match status" value="1"/>
</dbReference>
<dbReference type="InterPro" id="IPR036271">
    <property type="entry name" value="Tet_transcr_reg_TetR-rel_C_sf"/>
</dbReference>
<dbReference type="PANTHER" id="PTHR47506:SF3">
    <property type="entry name" value="HTH-TYPE TRANSCRIPTIONAL REGULATOR LMRA"/>
    <property type="match status" value="1"/>
</dbReference>